<dbReference type="Proteomes" id="UP000007129">
    <property type="component" value="Unassembled WGS sequence"/>
</dbReference>
<dbReference type="Pfam" id="PF13489">
    <property type="entry name" value="Methyltransf_23"/>
    <property type="match status" value="1"/>
</dbReference>
<proteinExistence type="predicted"/>
<dbReference type="InterPro" id="IPR029063">
    <property type="entry name" value="SAM-dependent_MTases_sf"/>
</dbReference>
<accession>K2RL05</accession>
<name>K2RL05_MACPH</name>
<dbReference type="OrthoDB" id="2013972at2759"/>
<evidence type="ECO:0000313" key="1">
    <source>
        <dbReference type="EMBL" id="EKG10834.1"/>
    </source>
</evidence>
<dbReference type="STRING" id="1126212.K2RL05"/>
<dbReference type="EMBL" id="AHHD01000501">
    <property type="protein sequence ID" value="EKG10834.1"/>
    <property type="molecule type" value="Genomic_DNA"/>
</dbReference>
<evidence type="ECO:0000313" key="2">
    <source>
        <dbReference type="Proteomes" id="UP000007129"/>
    </source>
</evidence>
<dbReference type="InParanoid" id="K2RL05"/>
<dbReference type="eggNOG" id="ENOG502QSKG">
    <property type="taxonomic scope" value="Eukaryota"/>
</dbReference>
<dbReference type="CDD" id="cd02440">
    <property type="entry name" value="AdoMet_MTases"/>
    <property type="match status" value="1"/>
</dbReference>
<sequence length="334" mass="37673">MAATASTQPPALATETGHIEIDPSIEDRDSAYGDDEASFTTSLTSSVTAYKFEHGRRFHAYKEGTYRFPNDEAEQDRLDMFHEICKLLAGDTLALAPFKRDGSILDLGTGTGIWAIEAGDTWPDAQVLGNDLSPIQPRWTPPNVKFEVDDIEADWAFSAPFDFVHSRYMIASIANWPRYVQQAFQFTKPGGWAEFQDYDVLPLSDDGSLKEGNQVLKLQRLAADACEKMGRTARVGPKLKGLMEEAGYTNITEKVYKLPIGMWPQDKRLKQIGALMMVNYMEALEAMTFAMFTSVLGWSIEEVQVFLVGVRDDLRKKDVHAYFHYYFVYGQKPE</sequence>
<dbReference type="GO" id="GO:0008168">
    <property type="term" value="F:methyltransferase activity"/>
    <property type="evidence" value="ECO:0007669"/>
    <property type="project" value="UniProtKB-KW"/>
</dbReference>
<dbReference type="SUPFAM" id="SSF53335">
    <property type="entry name" value="S-adenosyl-L-methionine-dependent methyltransferases"/>
    <property type="match status" value="1"/>
</dbReference>
<dbReference type="PANTHER" id="PTHR43591">
    <property type="entry name" value="METHYLTRANSFERASE"/>
    <property type="match status" value="1"/>
</dbReference>
<keyword evidence="1" id="KW-0808">Transferase</keyword>
<organism evidence="1 2">
    <name type="scientific">Macrophomina phaseolina (strain MS6)</name>
    <name type="common">Charcoal rot fungus</name>
    <dbReference type="NCBI Taxonomy" id="1126212"/>
    <lineage>
        <taxon>Eukaryota</taxon>
        <taxon>Fungi</taxon>
        <taxon>Dikarya</taxon>
        <taxon>Ascomycota</taxon>
        <taxon>Pezizomycotina</taxon>
        <taxon>Dothideomycetes</taxon>
        <taxon>Dothideomycetes incertae sedis</taxon>
        <taxon>Botryosphaeriales</taxon>
        <taxon>Botryosphaeriaceae</taxon>
        <taxon>Macrophomina</taxon>
    </lineage>
</organism>
<dbReference type="Gene3D" id="3.40.50.150">
    <property type="entry name" value="Vaccinia Virus protein VP39"/>
    <property type="match status" value="1"/>
</dbReference>
<dbReference type="PANTHER" id="PTHR43591:SF10">
    <property type="entry name" value="ABC TRANSMEMBRANE TYPE-1 DOMAIN-CONTAINING PROTEIN-RELATED"/>
    <property type="match status" value="1"/>
</dbReference>
<keyword evidence="1" id="KW-0489">Methyltransferase</keyword>
<protein>
    <submittedName>
        <fullName evidence="1">Methyltransferase type 11</fullName>
    </submittedName>
</protein>
<reference evidence="1 2" key="1">
    <citation type="journal article" date="2012" name="BMC Genomics">
        <title>Tools to kill: Genome of one of the most destructive plant pathogenic fungi Macrophomina phaseolina.</title>
        <authorList>
            <person name="Islam M.S."/>
            <person name="Haque M.S."/>
            <person name="Islam M.M."/>
            <person name="Emdad E.M."/>
            <person name="Halim A."/>
            <person name="Hossen Q.M.M."/>
            <person name="Hossain M.Z."/>
            <person name="Ahmed B."/>
            <person name="Rahim S."/>
            <person name="Rahman M.S."/>
            <person name="Alam M.M."/>
            <person name="Hou S."/>
            <person name="Wan X."/>
            <person name="Saito J.A."/>
            <person name="Alam M."/>
        </authorList>
    </citation>
    <scope>NUCLEOTIDE SEQUENCE [LARGE SCALE GENOMIC DNA]</scope>
    <source>
        <strain evidence="1 2">MS6</strain>
    </source>
</reference>
<dbReference type="HOGENOM" id="CLU_010595_7_1_1"/>
<gene>
    <name evidence="1" type="ORF">MPH_12048</name>
</gene>
<dbReference type="GO" id="GO:0032259">
    <property type="term" value="P:methylation"/>
    <property type="evidence" value="ECO:0007669"/>
    <property type="project" value="UniProtKB-KW"/>
</dbReference>
<dbReference type="AlphaFoldDB" id="K2RL05"/>
<dbReference type="VEuPathDB" id="FungiDB:MPH_12048"/>
<comment type="caution">
    <text evidence="1">The sequence shown here is derived from an EMBL/GenBank/DDBJ whole genome shotgun (WGS) entry which is preliminary data.</text>
</comment>